<evidence type="ECO:0000259" key="8">
    <source>
        <dbReference type="Pfam" id="PF03458"/>
    </source>
</evidence>
<keyword evidence="6 7" id="KW-0472">Membrane</keyword>
<keyword evidence="10" id="KW-1185">Reference proteome</keyword>
<proteinExistence type="inferred from homology"/>
<dbReference type="Pfam" id="PF03458">
    <property type="entry name" value="Gly_transporter"/>
    <property type="match status" value="2"/>
</dbReference>
<feature type="transmembrane region" description="Helical" evidence="7">
    <location>
        <begin position="172"/>
        <end position="193"/>
    </location>
</feature>
<feature type="transmembrane region" description="Helical" evidence="7">
    <location>
        <begin position="149"/>
        <end position="166"/>
    </location>
</feature>
<evidence type="ECO:0000256" key="4">
    <source>
        <dbReference type="ARBA" id="ARBA00022692"/>
    </source>
</evidence>
<dbReference type="InterPro" id="IPR005115">
    <property type="entry name" value="Gly_transporter"/>
</dbReference>
<accession>A0A0A2VEX7</accession>
<feature type="transmembrane region" description="Helical" evidence="7">
    <location>
        <begin position="30"/>
        <end position="50"/>
    </location>
</feature>
<dbReference type="RefSeq" id="WP_036781252.1">
    <property type="nucleotide sequence ID" value="NZ_AVBG01000003.1"/>
</dbReference>
<evidence type="ECO:0000256" key="6">
    <source>
        <dbReference type="ARBA" id="ARBA00023136"/>
    </source>
</evidence>
<evidence type="ECO:0000313" key="10">
    <source>
        <dbReference type="Proteomes" id="UP000030153"/>
    </source>
</evidence>
<feature type="transmembrane region" description="Helical" evidence="7">
    <location>
        <begin position="116"/>
        <end position="137"/>
    </location>
</feature>
<name>A0A0A2VEX7_9BACI</name>
<comment type="similarity">
    <text evidence="2">Belongs to the UPF0126 family.</text>
</comment>
<evidence type="ECO:0000313" key="9">
    <source>
        <dbReference type="EMBL" id="KGP92195.1"/>
    </source>
</evidence>
<dbReference type="eggNOG" id="COG2860">
    <property type="taxonomic scope" value="Bacteria"/>
</dbReference>
<dbReference type="Proteomes" id="UP000030153">
    <property type="component" value="Unassembled WGS sequence"/>
</dbReference>
<sequence length="203" mass="22685">MAWEIVNVIAVAAFAFSGAIVALSERYDIFGVFILGLAPPFVGGIARNLFLQIDVVHVWEQGMFLYVALGTIAIVYFFPKSWVMFWDRWNVYLDAIGLSVFAVQGAMFALEADLPFGAVVFSAIITGVGGGVARDVLAQRRPMVLHKEIYAVWAMMAGVLLALGIIDYESTVQLYVLFGATAMFRLLSYHLNWHLMFRDLYRL</sequence>
<evidence type="ECO:0000256" key="3">
    <source>
        <dbReference type="ARBA" id="ARBA00022475"/>
    </source>
</evidence>
<dbReference type="PANTHER" id="PTHR30506:SF3">
    <property type="entry name" value="UPF0126 INNER MEMBRANE PROTEIN YADS-RELATED"/>
    <property type="match status" value="1"/>
</dbReference>
<dbReference type="OrthoDB" id="9791874at2"/>
<keyword evidence="4 7" id="KW-0812">Transmembrane</keyword>
<keyword evidence="5 7" id="KW-1133">Transmembrane helix</keyword>
<feature type="transmembrane region" description="Helical" evidence="7">
    <location>
        <begin position="6"/>
        <end position="23"/>
    </location>
</feature>
<evidence type="ECO:0000256" key="1">
    <source>
        <dbReference type="ARBA" id="ARBA00004651"/>
    </source>
</evidence>
<evidence type="ECO:0000256" key="7">
    <source>
        <dbReference type="SAM" id="Phobius"/>
    </source>
</evidence>
<dbReference type="GO" id="GO:0005886">
    <property type="term" value="C:plasma membrane"/>
    <property type="evidence" value="ECO:0007669"/>
    <property type="project" value="UniProtKB-SubCell"/>
</dbReference>
<dbReference type="STRING" id="1385513.N780_01110"/>
<reference evidence="9 10" key="1">
    <citation type="submission" date="2013-08" db="EMBL/GenBank/DDBJ databases">
        <title>Genome of Pontibacillus chungwhensis.</title>
        <authorList>
            <person name="Wang Q."/>
            <person name="Wang G."/>
        </authorList>
    </citation>
    <scope>NUCLEOTIDE SEQUENCE [LARGE SCALE GENOMIC DNA]</scope>
    <source>
        <strain evidence="9 10">BH030062</strain>
    </source>
</reference>
<comment type="subcellular location">
    <subcellularLocation>
        <location evidence="1">Cell membrane</location>
        <topology evidence="1">Multi-pass membrane protein</topology>
    </subcellularLocation>
</comment>
<feature type="domain" description="Glycine transporter" evidence="8">
    <location>
        <begin position="5"/>
        <end position="78"/>
    </location>
</feature>
<feature type="transmembrane region" description="Helical" evidence="7">
    <location>
        <begin position="62"/>
        <end position="79"/>
    </location>
</feature>
<evidence type="ECO:0000256" key="5">
    <source>
        <dbReference type="ARBA" id="ARBA00022989"/>
    </source>
</evidence>
<dbReference type="PANTHER" id="PTHR30506">
    <property type="entry name" value="INNER MEMBRANE PROTEIN"/>
    <property type="match status" value="1"/>
</dbReference>
<protein>
    <submittedName>
        <fullName evidence="9">Membrane protein</fullName>
    </submittedName>
</protein>
<organism evidence="9 10">
    <name type="scientific">Pontibacillus chungwhensis BH030062</name>
    <dbReference type="NCBI Taxonomy" id="1385513"/>
    <lineage>
        <taxon>Bacteria</taxon>
        <taxon>Bacillati</taxon>
        <taxon>Bacillota</taxon>
        <taxon>Bacilli</taxon>
        <taxon>Bacillales</taxon>
        <taxon>Bacillaceae</taxon>
        <taxon>Pontibacillus</taxon>
    </lineage>
</organism>
<feature type="domain" description="Glycine transporter" evidence="8">
    <location>
        <begin position="92"/>
        <end position="162"/>
    </location>
</feature>
<gene>
    <name evidence="9" type="ORF">N780_01110</name>
</gene>
<comment type="caution">
    <text evidence="9">The sequence shown here is derived from an EMBL/GenBank/DDBJ whole genome shotgun (WGS) entry which is preliminary data.</text>
</comment>
<dbReference type="EMBL" id="AVBG01000003">
    <property type="protein sequence ID" value="KGP92195.1"/>
    <property type="molecule type" value="Genomic_DNA"/>
</dbReference>
<dbReference type="AlphaFoldDB" id="A0A0A2VEX7"/>
<keyword evidence="3" id="KW-1003">Cell membrane</keyword>
<evidence type="ECO:0000256" key="2">
    <source>
        <dbReference type="ARBA" id="ARBA00008193"/>
    </source>
</evidence>